<reference evidence="1" key="2">
    <citation type="submission" date="2020-09" db="EMBL/GenBank/DDBJ databases">
        <authorList>
            <person name="Sun Q."/>
            <person name="Zhou Y."/>
        </authorList>
    </citation>
    <scope>NUCLEOTIDE SEQUENCE</scope>
    <source>
        <strain evidence="1">CGMCC 1.10749</strain>
    </source>
</reference>
<comment type="caution">
    <text evidence="1">The sequence shown here is derived from an EMBL/GenBank/DDBJ whole genome shotgun (WGS) entry which is preliminary data.</text>
</comment>
<evidence type="ECO:0000313" key="1">
    <source>
        <dbReference type="EMBL" id="GGB74719.1"/>
    </source>
</evidence>
<organism evidence="1 2">
    <name type="scientific">Knoellia flava</name>
    <dbReference type="NCBI Taxonomy" id="913969"/>
    <lineage>
        <taxon>Bacteria</taxon>
        <taxon>Bacillati</taxon>
        <taxon>Actinomycetota</taxon>
        <taxon>Actinomycetes</taxon>
        <taxon>Micrococcales</taxon>
        <taxon>Intrasporangiaceae</taxon>
        <taxon>Knoellia</taxon>
    </lineage>
</organism>
<dbReference type="Proteomes" id="UP000628079">
    <property type="component" value="Unassembled WGS sequence"/>
</dbReference>
<protein>
    <recommendedName>
        <fullName evidence="3">DUF4375 domain-containing protein</fullName>
    </recommendedName>
</protein>
<dbReference type="AlphaFoldDB" id="A0A8H9FUF4"/>
<dbReference type="RefSeq" id="WP_035948143.1">
    <property type="nucleotide sequence ID" value="NZ_BMEA01000001.1"/>
</dbReference>
<name>A0A8H9FUF4_9MICO</name>
<sequence>MDDADKVWNRAAEVELDDDAREGDRALHDALLFHGEAMSDGVLNGFEALEDEELRAARAGFAWLGMTEVASLLTRAADVIAATDLDDDEVADALESRLDRDYNALVPTDRTLEEALRRRLDEDPDAFAPV</sequence>
<dbReference type="EMBL" id="BMEA01000001">
    <property type="protein sequence ID" value="GGB74719.1"/>
    <property type="molecule type" value="Genomic_DNA"/>
</dbReference>
<accession>A0A8H9FUF4</accession>
<gene>
    <name evidence="1" type="ORF">GCM10011314_12760</name>
</gene>
<evidence type="ECO:0000313" key="2">
    <source>
        <dbReference type="Proteomes" id="UP000628079"/>
    </source>
</evidence>
<proteinExistence type="predicted"/>
<reference evidence="1" key="1">
    <citation type="journal article" date="2014" name="Int. J. Syst. Evol. Microbiol.">
        <title>Complete genome sequence of Corynebacterium casei LMG S-19264T (=DSM 44701T), isolated from a smear-ripened cheese.</title>
        <authorList>
            <consortium name="US DOE Joint Genome Institute (JGI-PGF)"/>
            <person name="Walter F."/>
            <person name="Albersmeier A."/>
            <person name="Kalinowski J."/>
            <person name="Ruckert C."/>
        </authorList>
    </citation>
    <scope>NUCLEOTIDE SEQUENCE</scope>
    <source>
        <strain evidence="1">CGMCC 1.10749</strain>
    </source>
</reference>
<evidence type="ECO:0008006" key="3">
    <source>
        <dbReference type="Google" id="ProtNLM"/>
    </source>
</evidence>